<dbReference type="InterPro" id="IPR000878">
    <property type="entry name" value="4pyrrol_Mease"/>
</dbReference>
<gene>
    <name evidence="16" type="ORF">SAMN04488061_0728</name>
</gene>
<evidence type="ECO:0000256" key="9">
    <source>
        <dbReference type="ARBA" id="ARBA00023239"/>
    </source>
</evidence>
<dbReference type="Gene3D" id="3.40.50.720">
    <property type="entry name" value="NAD(P)-binding Rossmann-like Domain"/>
    <property type="match status" value="1"/>
</dbReference>
<keyword evidence="8" id="KW-0520">NAD</keyword>
<dbReference type="SUPFAM" id="SSF75615">
    <property type="entry name" value="Siroheme synthase middle domains-like"/>
    <property type="match status" value="1"/>
</dbReference>
<proteinExistence type="inferred from homology"/>
<evidence type="ECO:0000256" key="11">
    <source>
        <dbReference type="ARBA" id="ARBA00023268"/>
    </source>
</evidence>
<dbReference type="SUPFAM" id="SSF53790">
    <property type="entry name" value="Tetrapyrrole methylase"/>
    <property type="match status" value="1"/>
</dbReference>
<dbReference type="CDD" id="cd11642">
    <property type="entry name" value="SUMT"/>
    <property type="match status" value="1"/>
</dbReference>
<dbReference type="Pfam" id="PF13241">
    <property type="entry name" value="NAD_binding_7"/>
    <property type="match status" value="1"/>
</dbReference>
<evidence type="ECO:0000256" key="13">
    <source>
        <dbReference type="ARBA" id="ARBA00047561"/>
    </source>
</evidence>
<accession>A0A1H0I462</accession>
<feature type="domain" description="Sirohaem synthase dimerisation" evidence="15">
    <location>
        <begin position="169"/>
        <end position="202"/>
    </location>
</feature>
<dbReference type="Gene3D" id="3.30.160.110">
    <property type="entry name" value="Siroheme synthase, domain 2"/>
    <property type="match status" value="1"/>
</dbReference>
<dbReference type="RefSeq" id="WP_090226639.1">
    <property type="nucleotide sequence ID" value="NZ_FNJC01000001.1"/>
</dbReference>
<dbReference type="Proteomes" id="UP000198795">
    <property type="component" value="Unassembled WGS sequence"/>
</dbReference>
<evidence type="ECO:0000256" key="5">
    <source>
        <dbReference type="ARBA" id="ARBA00022679"/>
    </source>
</evidence>
<dbReference type="NCBIfam" id="NF007922">
    <property type="entry name" value="PRK10637.1"/>
    <property type="match status" value="1"/>
</dbReference>
<evidence type="ECO:0000256" key="12">
    <source>
        <dbReference type="ARBA" id="ARBA00025705"/>
    </source>
</evidence>
<keyword evidence="11" id="KW-0511">Multifunctional enzyme</keyword>
<dbReference type="NCBIfam" id="NF004790">
    <property type="entry name" value="PRK06136.1"/>
    <property type="match status" value="1"/>
</dbReference>
<evidence type="ECO:0000256" key="3">
    <source>
        <dbReference type="ARBA" id="ARBA00022573"/>
    </source>
</evidence>
<organism evidence="16 17">
    <name type="scientific">Filomicrobium insigne</name>
    <dbReference type="NCBI Taxonomy" id="418854"/>
    <lineage>
        <taxon>Bacteria</taxon>
        <taxon>Pseudomonadati</taxon>
        <taxon>Pseudomonadota</taxon>
        <taxon>Alphaproteobacteria</taxon>
        <taxon>Hyphomicrobiales</taxon>
        <taxon>Hyphomicrobiaceae</taxon>
        <taxon>Filomicrobium</taxon>
    </lineage>
</organism>
<dbReference type="EMBL" id="FNJC01000001">
    <property type="protein sequence ID" value="SDO26234.1"/>
    <property type="molecule type" value="Genomic_DNA"/>
</dbReference>
<protein>
    <submittedName>
        <fullName evidence="16">Uroporphyrin-III C-methyltransferase / precorrin-2 dehydrogenase / sirohydrochlorin ferrochelatase</fullName>
    </submittedName>
</protein>
<dbReference type="InterPro" id="IPR014776">
    <property type="entry name" value="4pyrrole_Mease_sub2"/>
</dbReference>
<dbReference type="InterPro" id="IPR012409">
    <property type="entry name" value="Sirohaem_synth"/>
</dbReference>
<evidence type="ECO:0000259" key="14">
    <source>
        <dbReference type="Pfam" id="PF00590"/>
    </source>
</evidence>
<dbReference type="InterPro" id="IPR006367">
    <property type="entry name" value="Sirohaem_synthase_N"/>
</dbReference>
<evidence type="ECO:0000256" key="1">
    <source>
        <dbReference type="ARBA" id="ARBA00005010"/>
    </source>
</evidence>
<evidence type="ECO:0000313" key="17">
    <source>
        <dbReference type="Proteomes" id="UP000198795"/>
    </source>
</evidence>
<dbReference type="Gene3D" id="3.40.1010.10">
    <property type="entry name" value="Cobalt-precorrin-4 Transmethylase, Domain 1"/>
    <property type="match status" value="1"/>
</dbReference>
<comment type="similarity">
    <text evidence="2">Belongs to the precorrin methyltransferase family.</text>
</comment>
<dbReference type="InterPro" id="IPR014777">
    <property type="entry name" value="4pyrrole_Mease_sub1"/>
</dbReference>
<comment type="catalytic activity">
    <reaction evidence="13">
        <text>precorrin-2 + NAD(+) = sirohydrochlorin + NADH + 2 H(+)</text>
        <dbReference type="Rhea" id="RHEA:15613"/>
        <dbReference type="ChEBI" id="CHEBI:15378"/>
        <dbReference type="ChEBI" id="CHEBI:57540"/>
        <dbReference type="ChEBI" id="CHEBI:57945"/>
        <dbReference type="ChEBI" id="CHEBI:58351"/>
        <dbReference type="ChEBI" id="CHEBI:58827"/>
        <dbReference type="EC" id="1.3.1.76"/>
    </reaction>
</comment>
<evidence type="ECO:0000259" key="15">
    <source>
        <dbReference type="Pfam" id="PF10414"/>
    </source>
</evidence>
<keyword evidence="5" id="KW-0808">Transferase</keyword>
<dbReference type="InterPro" id="IPR036291">
    <property type="entry name" value="NAD(P)-bd_dom_sf"/>
</dbReference>
<dbReference type="PIRSF" id="PIRSF036426">
    <property type="entry name" value="Sirohaem_synth"/>
    <property type="match status" value="1"/>
</dbReference>
<sequence>MSHVPPKSTRPSRLTPLAALPVFMSLSGARAIVAGEGEAAVWKAEMLAAAGADVEVYAPAPCEELNAMAAKPPAGSVVVVRREWCPADLVRSKIAIGSLEGAEAKAFVAAARAQGVPVNIIDAPHLSDFSFGTIVNRAPVTIAIGTDGTAPVLAQAIRTKIEALLHPCLGAWAEAGRGLREHIKSRLPMGAARRALWQRFAVTALTARAAPGTGEVEELLAKSPPTRRGLVTLVGAGPGDPELLTLKGMRALQSADIILYDRLVSPEILELARREARRMLVGKAGGGDHCSQQDINALMVRLAQSGKQVVRLKGGDPMVFGRAAEELDACRRAGVSVEVVPGITAALGAAAALQMPLTDRAHTGRVQFATGHSQAGSVPDHDWATFADPSVTNVFYMGARKFGEILPHLIGAGLSPQTTAVAITAATTPRQRSVHCAIHELPERLAEFDTSQPCLILVGGSMARSAEAVSSRLSDLDHLACGR</sequence>
<evidence type="ECO:0000256" key="4">
    <source>
        <dbReference type="ARBA" id="ARBA00022603"/>
    </source>
</evidence>
<dbReference type="SUPFAM" id="SSF51735">
    <property type="entry name" value="NAD(P)-binding Rossmann-fold domains"/>
    <property type="match status" value="1"/>
</dbReference>
<evidence type="ECO:0000256" key="10">
    <source>
        <dbReference type="ARBA" id="ARBA00023244"/>
    </source>
</evidence>
<name>A0A1H0I462_9HYPH</name>
<dbReference type="InterPro" id="IPR050161">
    <property type="entry name" value="Siro_Cobalamin_biosynth"/>
</dbReference>
<dbReference type="Gene3D" id="3.30.950.10">
    <property type="entry name" value="Methyltransferase, Cobalt-precorrin-4 Transmethylase, Domain 2"/>
    <property type="match status" value="1"/>
</dbReference>
<keyword evidence="3" id="KW-0169">Cobalamin biosynthesis</keyword>
<dbReference type="NCBIfam" id="TIGR01469">
    <property type="entry name" value="cobA_cysG_Cterm"/>
    <property type="match status" value="1"/>
</dbReference>
<evidence type="ECO:0000256" key="7">
    <source>
        <dbReference type="ARBA" id="ARBA00023002"/>
    </source>
</evidence>
<keyword evidence="4" id="KW-0489">Methyltransferase</keyword>
<comment type="pathway">
    <text evidence="12">Porphyrin-containing compound metabolism; siroheme biosynthesis; precorrin-2 from uroporphyrinogen III: step 1/1.</text>
</comment>
<dbReference type="InterPro" id="IPR003043">
    <property type="entry name" value="Uropor_MeTrfase_CS"/>
</dbReference>
<comment type="pathway">
    <text evidence="1">Porphyrin-containing compound metabolism; siroheme biosynthesis; sirohydrochlorin from precorrin-2: step 1/1.</text>
</comment>
<dbReference type="PANTHER" id="PTHR45790:SF3">
    <property type="entry name" value="S-ADENOSYL-L-METHIONINE-DEPENDENT UROPORPHYRINOGEN III METHYLTRANSFERASE, CHLOROPLASTIC"/>
    <property type="match status" value="1"/>
</dbReference>
<reference evidence="16 17" key="1">
    <citation type="submission" date="2016-10" db="EMBL/GenBank/DDBJ databases">
        <authorList>
            <person name="Varghese N."/>
            <person name="Submissions S."/>
        </authorList>
    </citation>
    <scope>NUCLEOTIDE SEQUENCE [LARGE SCALE GENOMIC DNA]</scope>
    <source>
        <strain evidence="16 17">CGMCC 1.6497</strain>
    </source>
</reference>
<comment type="caution">
    <text evidence="16">The sequence shown here is derived from an EMBL/GenBank/DDBJ whole genome shotgun (WGS) entry which is preliminary data.</text>
</comment>
<keyword evidence="7" id="KW-0560">Oxidoreductase</keyword>
<dbReference type="PROSITE" id="PS00839">
    <property type="entry name" value="SUMT_1"/>
    <property type="match status" value="1"/>
</dbReference>
<dbReference type="PANTHER" id="PTHR45790">
    <property type="entry name" value="SIROHEME SYNTHASE-RELATED"/>
    <property type="match status" value="1"/>
</dbReference>
<dbReference type="InterPro" id="IPR006366">
    <property type="entry name" value="CobA/CysG_C"/>
</dbReference>
<dbReference type="NCBIfam" id="TIGR01470">
    <property type="entry name" value="cysG_Nterm"/>
    <property type="match status" value="1"/>
</dbReference>
<keyword evidence="17" id="KW-1185">Reference proteome</keyword>
<evidence type="ECO:0000256" key="2">
    <source>
        <dbReference type="ARBA" id="ARBA00005879"/>
    </source>
</evidence>
<keyword evidence="10" id="KW-0627">Porphyrin biosynthesis</keyword>
<dbReference type="Pfam" id="PF00590">
    <property type="entry name" value="TP_methylase"/>
    <property type="match status" value="1"/>
</dbReference>
<evidence type="ECO:0000313" key="16">
    <source>
        <dbReference type="EMBL" id="SDO26234.1"/>
    </source>
</evidence>
<feature type="domain" description="Tetrapyrrole methylase" evidence="14">
    <location>
        <begin position="231"/>
        <end position="441"/>
    </location>
</feature>
<dbReference type="InterPro" id="IPR019478">
    <property type="entry name" value="Sirohaem_synthase_dimer_dom"/>
</dbReference>
<dbReference type="Pfam" id="PF10414">
    <property type="entry name" value="CysG_dimeriser"/>
    <property type="match status" value="1"/>
</dbReference>
<dbReference type="InterPro" id="IPR035996">
    <property type="entry name" value="4pyrrol_Methylase_sf"/>
</dbReference>
<evidence type="ECO:0000256" key="6">
    <source>
        <dbReference type="ARBA" id="ARBA00022691"/>
    </source>
</evidence>
<keyword evidence="9" id="KW-0456">Lyase</keyword>
<keyword evidence="6" id="KW-0949">S-adenosyl-L-methionine</keyword>
<evidence type="ECO:0000256" key="8">
    <source>
        <dbReference type="ARBA" id="ARBA00023027"/>
    </source>
</evidence>